<dbReference type="Proteomes" id="UP000814140">
    <property type="component" value="Unassembled WGS sequence"/>
</dbReference>
<sequence>MRSARSPAWQTALLLSLNRSSTFEHGRTASLIVPRLYLADLSTARSEAELSQLGITHVVSVLEYTPTFPASFAHLQKLHIRIQDRSDVDILRHLETTTAFIRDALAENESNVVMVHCFMGVSRSATVVCAYLVATANMTATDALSAVKERRSVVNPNFGFVRQLEVYAEKVHGPMRPFPRPWKSTRGRRPDQGYRYLPALRKVSIIDLYHRTGARVALVSDRVVHLNNGLDQ</sequence>
<accession>A0ACB8SIE5</accession>
<gene>
    <name evidence="1" type="ORF">BV25DRAFT_1865289</name>
</gene>
<evidence type="ECO:0000313" key="2">
    <source>
        <dbReference type="Proteomes" id="UP000814140"/>
    </source>
</evidence>
<name>A0ACB8SIE5_9AGAM</name>
<dbReference type="EMBL" id="MU277272">
    <property type="protein sequence ID" value="KAI0056047.1"/>
    <property type="molecule type" value="Genomic_DNA"/>
</dbReference>
<keyword evidence="2" id="KW-1185">Reference proteome</keyword>
<reference evidence="1" key="1">
    <citation type="submission" date="2021-03" db="EMBL/GenBank/DDBJ databases">
        <authorList>
            <consortium name="DOE Joint Genome Institute"/>
            <person name="Ahrendt S."/>
            <person name="Looney B.P."/>
            <person name="Miyauchi S."/>
            <person name="Morin E."/>
            <person name="Drula E."/>
            <person name="Courty P.E."/>
            <person name="Chicoki N."/>
            <person name="Fauchery L."/>
            <person name="Kohler A."/>
            <person name="Kuo A."/>
            <person name="Labutti K."/>
            <person name="Pangilinan J."/>
            <person name="Lipzen A."/>
            <person name="Riley R."/>
            <person name="Andreopoulos W."/>
            <person name="He G."/>
            <person name="Johnson J."/>
            <person name="Barry K.W."/>
            <person name="Grigoriev I.V."/>
            <person name="Nagy L."/>
            <person name="Hibbett D."/>
            <person name="Henrissat B."/>
            <person name="Matheny P.B."/>
            <person name="Labbe J."/>
            <person name="Martin F."/>
        </authorList>
    </citation>
    <scope>NUCLEOTIDE SEQUENCE</scope>
    <source>
        <strain evidence="1">HHB10654</strain>
    </source>
</reference>
<comment type="caution">
    <text evidence="1">The sequence shown here is derived from an EMBL/GenBank/DDBJ whole genome shotgun (WGS) entry which is preliminary data.</text>
</comment>
<proteinExistence type="predicted"/>
<organism evidence="1 2">
    <name type="scientific">Artomyces pyxidatus</name>
    <dbReference type="NCBI Taxonomy" id="48021"/>
    <lineage>
        <taxon>Eukaryota</taxon>
        <taxon>Fungi</taxon>
        <taxon>Dikarya</taxon>
        <taxon>Basidiomycota</taxon>
        <taxon>Agaricomycotina</taxon>
        <taxon>Agaricomycetes</taxon>
        <taxon>Russulales</taxon>
        <taxon>Auriscalpiaceae</taxon>
        <taxon>Artomyces</taxon>
    </lineage>
</organism>
<evidence type="ECO:0000313" key="1">
    <source>
        <dbReference type="EMBL" id="KAI0056047.1"/>
    </source>
</evidence>
<reference evidence="1" key="2">
    <citation type="journal article" date="2022" name="New Phytol.">
        <title>Evolutionary transition to the ectomycorrhizal habit in the genomes of a hyperdiverse lineage of mushroom-forming fungi.</title>
        <authorList>
            <person name="Looney B."/>
            <person name="Miyauchi S."/>
            <person name="Morin E."/>
            <person name="Drula E."/>
            <person name="Courty P.E."/>
            <person name="Kohler A."/>
            <person name="Kuo A."/>
            <person name="LaButti K."/>
            <person name="Pangilinan J."/>
            <person name="Lipzen A."/>
            <person name="Riley R."/>
            <person name="Andreopoulos W."/>
            <person name="He G."/>
            <person name="Johnson J."/>
            <person name="Nolan M."/>
            <person name="Tritt A."/>
            <person name="Barry K.W."/>
            <person name="Grigoriev I.V."/>
            <person name="Nagy L.G."/>
            <person name="Hibbett D."/>
            <person name="Henrissat B."/>
            <person name="Matheny P.B."/>
            <person name="Labbe J."/>
            <person name="Martin F.M."/>
        </authorList>
    </citation>
    <scope>NUCLEOTIDE SEQUENCE</scope>
    <source>
        <strain evidence="1">HHB10654</strain>
    </source>
</reference>
<protein>
    <submittedName>
        <fullName evidence="1">Phosphatases II</fullName>
    </submittedName>
</protein>